<comment type="caution">
    <text evidence="3">The sequence shown here is derived from an EMBL/GenBank/DDBJ whole genome shotgun (WGS) entry which is preliminary data.</text>
</comment>
<organism evidence="3 4">
    <name type="scientific">Nocardioides faecalis</name>
    <dbReference type="NCBI Taxonomy" id="2803858"/>
    <lineage>
        <taxon>Bacteria</taxon>
        <taxon>Bacillati</taxon>
        <taxon>Actinomycetota</taxon>
        <taxon>Actinomycetes</taxon>
        <taxon>Propionibacteriales</taxon>
        <taxon>Nocardioidaceae</taxon>
        <taxon>Nocardioides</taxon>
    </lineage>
</organism>
<proteinExistence type="predicted"/>
<feature type="compositionally biased region" description="Basic and acidic residues" evidence="1">
    <location>
        <begin position="28"/>
        <end position="42"/>
    </location>
</feature>
<feature type="chain" id="PRO_5037945918" evidence="2">
    <location>
        <begin position="20"/>
        <end position="332"/>
    </location>
</feature>
<evidence type="ECO:0000313" key="4">
    <source>
        <dbReference type="Proteomes" id="UP000663791"/>
    </source>
</evidence>
<dbReference type="EMBL" id="JAERTX010000004">
    <property type="protein sequence ID" value="MBM9459251.1"/>
    <property type="molecule type" value="Genomic_DNA"/>
</dbReference>
<accession>A0A939BUU6</accession>
<name>A0A939BUU6_9ACTN</name>
<dbReference type="RefSeq" id="WP_205290566.1">
    <property type="nucleotide sequence ID" value="NZ_CP074406.1"/>
</dbReference>
<reference evidence="3" key="1">
    <citation type="submission" date="2021-01" db="EMBL/GenBank/DDBJ databases">
        <title>Novel species in genus Nocardioides.</title>
        <authorList>
            <person name="Zhang G."/>
        </authorList>
    </citation>
    <scope>NUCLEOTIDE SEQUENCE</scope>
    <source>
        <strain evidence="3">Zg-536</strain>
    </source>
</reference>
<dbReference type="Proteomes" id="UP000663791">
    <property type="component" value="Unassembled WGS sequence"/>
</dbReference>
<sequence>MRALGLVLAVLALVLAVTALPHGPDGPEDGRDRTVTETDRDPSPTPATEPATSEPAATEPAATQSAGAASGDGPRWRTERVLPPDGMLVAYYGAPRTPALGVLGETSPERAFRRLRRAAAPFESPGHPVREVFELIVTIADAHPGKDGDYSHDVRKRDVRRYVDAARRLGVLLVLDLQPGRSDFLKVAKRWRWALLQPHVGLALDPEWRMGRHQVPGRTIGRVRAREVNRTSRWLSRLVVRHDLPEKAFVLHQFRSSMLPGISRIVSRPGLRMIQHVDGFGNRRQKLATYRAVARPKQFAMGFKLFYDEDVNRMGAAAVRKIRPRVRFVSYQ</sequence>
<evidence type="ECO:0000313" key="3">
    <source>
        <dbReference type="EMBL" id="MBM9459251.1"/>
    </source>
</evidence>
<feature type="signal peptide" evidence="2">
    <location>
        <begin position="1"/>
        <end position="19"/>
    </location>
</feature>
<gene>
    <name evidence="3" type="ORF">JK386_05000</name>
</gene>
<evidence type="ECO:0000256" key="2">
    <source>
        <dbReference type="SAM" id="SignalP"/>
    </source>
</evidence>
<protein>
    <submittedName>
        <fullName evidence="3">Uncharacterized protein</fullName>
    </submittedName>
</protein>
<keyword evidence="4" id="KW-1185">Reference proteome</keyword>
<evidence type="ECO:0000256" key="1">
    <source>
        <dbReference type="SAM" id="MobiDB-lite"/>
    </source>
</evidence>
<dbReference type="AlphaFoldDB" id="A0A939BUU6"/>
<keyword evidence="2" id="KW-0732">Signal</keyword>
<feature type="region of interest" description="Disordered" evidence="1">
    <location>
        <begin position="20"/>
        <end position="80"/>
    </location>
</feature>
<feature type="compositionally biased region" description="Low complexity" evidence="1">
    <location>
        <begin position="46"/>
        <end position="69"/>
    </location>
</feature>